<dbReference type="AlphaFoldDB" id="A0A1I7Y9D2"/>
<keyword evidence="1" id="KW-0472">Membrane</keyword>
<evidence type="ECO:0000313" key="3">
    <source>
        <dbReference type="WBParaSite" id="L893_g14.t1"/>
    </source>
</evidence>
<feature type="transmembrane region" description="Helical" evidence="1">
    <location>
        <begin position="78"/>
        <end position="98"/>
    </location>
</feature>
<evidence type="ECO:0000256" key="1">
    <source>
        <dbReference type="SAM" id="Phobius"/>
    </source>
</evidence>
<dbReference type="Pfam" id="PF10321">
    <property type="entry name" value="7TM_GPCR_Srt"/>
    <property type="match status" value="1"/>
</dbReference>
<name>A0A1I7Y9D2_9BILA</name>
<protein>
    <submittedName>
        <fullName evidence="3">7TM_GPCR_Srx domain-containing protein</fullName>
    </submittedName>
</protein>
<feature type="transmembrane region" description="Helical" evidence="1">
    <location>
        <begin position="208"/>
        <end position="229"/>
    </location>
</feature>
<keyword evidence="2" id="KW-1185">Reference proteome</keyword>
<sequence length="275" mass="30599">MDTTAIIAGSAFTFLGFFPVPLCIRIIWVLLTDVDCRKNQCYFLMAQVEIFDLIVCLGEGVFGITVATTHRLFGFTEYVAVPMAAAAWMIMLSTNLVLATNRLRVVCRLSISNSVVRTLMAISFLFGLFFLVSYASRFSPLLIEDGLTFFYDMSLPYAQLVEKCEVYSSLVILSATLLVYGYVVGHVIFQRTIYAGVTSSVHTDEIKLLLQSVLIFLSCALLELFWNFGDVLLPASRWSNVAVNAAFILHSGWVNPLLCLICNRYAGIDSVNITL</sequence>
<feature type="transmembrane region" description="Helical" evidence="1">
    <location>
        <begin position="119"/>
        <end position="136"/>
    </location>
</feature>
<reference evidence="3" key="1">
    <citation type="submission" date="2016-11" db="UniProtKB">
        <authorList>
            <consortium name="WormBaseParasite"/>
        </authorList>
    </citation>
    <scope>IDENTIFICATION</scope>
</reference>
<keyword evidence="1" id="KW-1133">Transmembrane helix</keyword>
<dbReference type="InterPro" id="IPR019425">
    <property type="entry name" value="7TM_GPCR_serpentine_rcpt_Srt"/>
</dbReference>
<dbReference type="Proteomes" id="UP000095287">
    <property type="component" value="Unplaced"/>
</dbReference>
<feature type="transmembrane region" description="Helical" evidence="1">
    <location>
        <begin position="43"/>
        <end position="66"/>
    </location>
</feature>
<evidence type="ECO:0000313" key="2">
    <source>
        <dbReference type="Proteomes" id="UP000095287"/>
    </source>
</evidence>
<feature type="transmembrane region" description="Helical" evidence="1">
    <location>
        <begin position="6"/>
        <end position="31"/>
    </location>
</feature>
<keyword evidence="1" id="KW-0812">Transmembrane</keyword>
<accession>A0A1I7Y9D2</accession>
<proteinExistence type="predicted"/>
<feature type="transmembrane region" description="Helical" evidence="1">
    <location>
        <begin position="241"/>
        <end position="262"/>
    </location>
</feature>
<feature type="transmembrane region" description="Helical" evidence="1">
    <location>
        <begin position="166"/>
        <end position="188"/>
    </location>
</feature>
<dbReference type="WBParaSite" id="L893_g14.t1">
    <property type="protein sequence ID" value="L893_g14.t1"/>
    <property type="gene ID" value="L893_g14"/>
</dbReference>
<organism evidence="2 3">
    <name type="scientific">Steinernema glaseri</name>
    <dbReference type="NCBI Taxonomy" id="37863"/>
    <lineage>
        <taxon>Eukaryota</taxon>
        <taxon>Metazoa</taxon>
        <taxon>Ecdysozoa</taxon>
        <taxon>Nematoda</taxon>
        <taxon>Chromadorea</taxon>
        <taxon>Rhabditida</taxon>
        <taxon>Tylenchina</taxon>
        <taxon>Panagrolaimomorpha</taxon>
        <taxon>Strongyloidoidea</taxon>
        <taxon>Steinernematidae</taxon>
        <taxon>Steinernema</taxon>
    </lineage>
</organism>